<dbReference type="InterPro" id="IPR015422">
    <property type="entry name" value="PyrdxlP-dep_Trfase_small"/>
</dbReference>
<evidence type="ECO:0000256" key="3">
    <source>
        <dbReference type="ARBA" id="ARBA00022898"/>
    </source>
</evidence>
<comment type="caution">
    <text evidence="6">The sequence shown here is derived from an EMBL/GenBank/DDBJ whole genome shotgun (WGS) entry which is preliminary data.</text>
</comment>
<accession>A0ABQ6HL40</accession>
<dbReference type="Gene3D" id="3.90.1150.10">
    <property type="entry name" value="Aspartate Aminotransferase, domain 1"/>
    <property type="match status" value="1"/>
</dbReference>
<evidence type="ECO:0000256" key="4">
    <source>
        <dbReference type="RuleBase" id="RU362118"/>
    </source>
</evidence>
<proteinExistence type="inferred from homology"/>
<dbReference type="InterPro" id="IPR000277">
    <property type="entry name" value="Cys/Met-Metab_PyrdxlP-dep_enz"/>
</dbReference>
<dbReference type="EMBL" id="BSUJ01000001">
    <property type="protein sequence ID" value="GMA19181.1"/>
    <property type="molecule type" value="Genomic_DNA"/>
</dbReference>
<dbReference type="SUPFAM" id="SSF53383">
    <property type="entry name" value="PLP-dependent transferases"/>
    <property type="match status" value="1"/>
</dbReference>
<dbReference type="Gene3D" id="3.40.640.10">
    <property type="entry name" value="Type I PLP-dependent aspartate aminotransferase-like (Major domain)"/>
    <property type="match status" value="1"/>
</dbReference>
<keyword evidence="5" id="KW-1133">Transmembrane helix</keyword>
<reference evidence="7" key="1">
    <citation type="journal article" date="2019" name="Int. J. Syst. Evol. Microbiol.">
        <title>The Global Catalogue of Microorganisms (GCM) 10K type strain sequencing project: providing services to taxonomists for standard genome sequencing and annotation.</title>
        <authorList>
            <consortium name="The Broad Institute Genomics Platform"/>
            <consortium name="The Broad Institute Genome Sequencing Center for Infectious Disease"/>
            <person name="Wu L."/>
            <person name="Ma J."/>
        </authorList>
    </citation>
    <scope>NUCLEOTIDE SEQUENCE [LARGE SCALE GENOMIC DNA]</scope>
    <source>
        <strain evidence="7">NBRC 105830</strain>
    </source>
</reference>
<comment type="cofactor">
    <cofactor evidence="1 4">
        <name>pyridoxal 5'-phosphate</name>
        <dbReference type="ChEBI" id="CHEBI:597326"/>
    </cofactor>
</comment>
<evidence type="ECO:0000256" key="5">
    <source>
        <dbReference type="SAM" id="Phobius"/>
    </source>
</evidence>
<keyword evidence="5" id="KW-0812">Transmembrane</keyword>
<keyword evidence="7" id="KW-1185">Reference proteome</keyword>
<keyword evidence="3 4" id="KW-0663">Pyridoxal phosphate</keyword>
<evidence type="ECO:0000313" key="6">
    <source>
        <dbReference type="EMBL" id="GMA19181.1"/>
    </source>
</evidence>
<dbReference type="InterPro" id="IPR015421">
    <property type="entry name" value="PyrdxlP-dep_Trfase_major"/>
</dbReference>
<dbReference type="Pfam" id="PF01053">
    <property type="entry name" value="Cys_Met_Meta_PP"/>
    <property type="match status" value="1"/>
</dbReference>
<evidence type="ECO:0000313" key="7">
    <source>
        <dbReference type="Proteomes" id="UP001157109"/>
    </source>
</evidence>
<name>A0ABQ6HL40_9MICO</name>
<feature type="transmembrane region" description="Helical" evidence="5">
    <location>
        <begin position="12"/>
        <end position="35"/>
    </location>
</feature>
<comment type="similarity">
    <text evidence="2 4">Belongs to the trans-sulfuration enzymes family.</text>
</comment>
<keyword evidence="5" id="KW-0472">Membrane</keyword>
<protein>
    <submittedName>
        <fullName evidence="6">Cystathionine gamma-synthase</fullName>
    </submittedName>
</protein>
<dbReference type="InterPro" id="IPR015424">
    <property type="entry name" value="PyrdxlP-dep_Trfase"/>
</dbReference>
<organism evidence="6 7">
    <name type="scientific">Arsenicicoccus piscis</name>
    <dbReference type="NCBI Taxonomy" id="673954"/>
    <lineage>
        <taxon>Bacteria</taxon>
        <taxon>Bacillati</taxon>
        <taxon>Actinomycetota</taxon>
        <taxon>Actinomycetes</taxon>
        <taxon>Micrococcales</taxon>
        <taxon>Intrasporangiaceae</taxon>
        <taxon>Arsenicicoccus</taxon>
    </lineage>
</organism>
<evidence type="ECO:0000256" key="1">
    <source>
        <dbReference type="ARBA" id="ARBA00001933"/>
    </source>
</evidence>
<dbReference type="Proteomes" id="UP001157109">
    <property type="component" value="Unassembled WGS sequence"/>
</dbReference>
<dbReference type="PANTHER" id="PTHR11808">
    <property type="entry name" value="TRANS-SULFURATION ENZYME FAMILY MEMBER"/>
    <property type="match status" value="1"/>
</dbReference>
<sequence>MLGSLEGGCALVYASGMAAIAAVFALVPVGGVVVVPDNAYNTTLSLADELLASGRLAEVRRVDVADTAAVTTAVRSEPHPQLVWLESPTNPLLDVADITALADATHQVGAIVVCDNTFATPILQQPLTLGADVVVHSVTKYLSGHSDVVLGAACAVDAQLLDRLRTHRTVHGSIAGPFETWLALRGIRTLPLRLERAGRSARVLADRLIGHPQVERVRYPGFGAIVSIEVAGGLDAADRVAGATRLWTNATSLGGVESLIERRRRHANEPTTVPVNLLRLSVGVEDVEDLWTDLERALDGAR</sequence>
<gene>
    <name evidence="6" type="primary">metB_1</name>
    <name evidence="6" type="ORF">GCM10025862_12020</name>
</gene>
<dbReference type="PANTHER" id="PTHR11808:SF15">
    <property type="entry name" value="CYSTATHIONINE GAMMA-LYASE"/>
    <property type="match status" value="1"/>
</dbReference>
<evidence type="ECO:0000256" key="2">
    <source>
        <dbReference type="ARBA" id="ARBA00009077"/>
    </source>
</evidence>